<organism evidence="1">
    <name type="scientific">marine sediment metagenome</name>
    <dbReference type="NCBI Taxonomy" id="412755"/>
    <lineage>
        <taxon>unclassified sequences</taxon>
        <taxon>metagenomes</taxon>
        <taxon>ecological metagenomes</taxon>
    </lineage>
</organism>
<gene>
    <name evidence="1" type="ORF">S01H1_64315</name>
</gene>
<accession>X0XE84</accession>
<feature type="non-terminal residue" evidence="1">
    <location>
        <position position="1"/>
    </location>
</feature>
<name>X0XE84_9ZZZZ</name>
<evidence type="ECO:0000313" key="1">
    <source>
        <dbReference type="EMBL" id="GAG41415.1"/>
    </source>
</evidence>
<dbReference type="EMBL" id="BARS01042384">
    <property type="protein sequence ID" value="GAG41415.1"/>
    <property type="molecule type" value="Genomic_DNA"/>
</dbReference>
<reference evidence="1" key="1">
    <citation type="journal article" date="2014" name="Front. Microbiol.">
        <title>High frequency of phylogenetically diverse reductive dehalogenase-homologous genes in deep subseafloor sedimentary metagenomes.</title>
        <authorList>
            <person name="Kawai M."/>
            <person name="Futagami T."/>
            <person name="Toyoda A."/>
            <person name="Takaki Y."/>
            <person name="Nishi S."/>
            <person name="Hori S."/>
            <person name="Arai W."/>
            <person name="Tsubouchi T."/>
            <person name="Morono Y."/>
            <person name="Uchiyama I."/>
            <person name="Ito T."/>
            <person name="Fujiyama A."/>
            <person name="Inagaki F."/>
            <person name="Takami H."/>
        </authorList>
    </citation>
    <scope>NUCLEOTIDE SEQUENCE</scope>
    <source>
        <strain evidence="1">Expedition CK06-06</strain>
    </source>
</reference>
<sequence length="53" mass="6164">VVILGVEDYLKNIIKKDKLLVEVQLSAKQAKLDKMTSDEIDSEIENYRKSRKK</sequence>
<protein>
    <submittedName>
        <fullName evidence="1">Uncharacterized protein</fullName>
    </submittedName>
</protein>
<dbReference type="AlphaFoldDB" id="X0XE84"/>
<comment type="caution">
    <text evidence="1">The sequence shown here is derived from an EMBL/GenBank/DDBJ whole genome shotgun (WGS) entry which is preliminary data.</text>
</comment>
<proteinExistence type="predicted"/>